<name>A0AAD6UIJ5_9AGAR</name>
<protein>
    <recommendedName>
        <fullName evidence="1">DUF6699 domain-containing protein</fullName>
    </recommendedName>
</protein>
<dbReference type="AlphaFoldDB" id="A0AAD6UIJ5"/>
<dbReference type="Pfam" id="PF20415">
    <property type="entry name" value="DUF6699"/>
    <property type="match status" value="1"/>
</dbReference>
<sequence length="219" mass="23513">MSVRHVHFAHDVSAIPATPSPTYSSSSLPSSYGPMTPPQQYPAYLPFGSPAPSVAMHPALTYGPGRVPGFYFDVSLAPENIRPAPDSAVSGQAATYPPTASIVLTHERLPWDIIISPAQGNEVTVGSLLRGIYTALRAPVTSADYDALPSRSAQTEVNNAFARRCQHFAGAPTYSVERNKGLKRVDFLGALVVFSGLVQSQRRPNCWEILLSPAPPQRS</sequence>
<accession>A0AAD6UIJ5</accession>
<keyword evidence="3" id="KW-1185">Reference proteome</keyword>
<gene>
    <name evidence="2" type="ORF">B0H15DRAFT_814816</name>
</gene>
<comment type="caution">
    <text evidence="2">The sequence shown here is derived from an EMBL/GenBank/DDBJ whole genome shotgun (WGS) entry which is preliminary data.</text>
</comment>
<proteinExistence type="predicted"/>
<dbReference type="Proteomes" id="UP001222325">
    <property type="component" value="Unassembled WGS sequence"/>
</dbReference>
<evidence type="ECO:0000259" key="1">
    <source>
        <dbReference type="Pfam" id="PF20415"/>
    </source>
</evidence>
<evidence type="ECO:0000313" key="3">
    <source>
        <dbReference type="Proteomes" id="UP001222325"/>
    </source>
</evidence>
<evidence type="ECO:0000313" key="2">
    <source>
        <dbReference type="EMBL" id="KAJ7102479.1"/>
    </source>
</evidence>
<dbReference type="EMBL" id="JARJCN010000003">
    <property type="protein sequence ID" value="KAJ7102479.1"/>
    <property type="molecule type" value="Genomic_DNA"/>
</dbReference>
<reference evidence="2" key="1">
    <citation type="submission" date="2023-03" db="EMBL/GenBank/DDBJ databases">
        <title>Massive genome expansion in bonnet fungi (Mycena s.s.) driven by repeated elements and novel gene families across ecological guilds.</title>
        <authorList>
            <consortium name="Lawrence Berkeley National Laboratory"/>
            <person name="Harder C.B."/>
            <person name="Miyauchi S."/>
            <person name="Viragh M."/>
            <person name="Kuo A."/>
            <person name="Thoen E."/>
            <person name="Andreopoulos B."/>
            <person name="Lu D."/>
            <person name="Skrede I."/>
            <person name="Drula E."/>
            <person name="Henrissat B."/>
            <person name="Morin E."/>
            <person name="Kohler A."/>
            <person name="Barry K."/>
            <person name="LaButti K."/>
            <person name="Morin E."/>
            <person name="Salamov A."/>
            <person name="Lipzen A."/>
            <person name="Mereny Z."/>
            <person name="Hegedus B."/>
            <person name="Baldrian P."/>
            <person name="Stursova M."/>
            <person name="Weitz H."/>
            <person name="Taylor A."/>
            <person name="Grigoriev I.V."/>
            <person name="Nagy L.G."/>
            <person name="Martin F."/>
            <person name="Kauserud H."/>
        </authorList>
    </citation>
    <scope>NUCLEOTIDE SEQUENCE</scope>
    <source>
        <strain evidence="2">CBHHK173m</strain>
    </source>
</reference>
<organism evidence="2 3">
    <name type="scientific">Mycena belliarum</name>
    <dbReference type="NCBI Taxonomy" id="1033014"/>
    <lineage>
        <taxon>Eukaryota</taxon>
        <taxon>Fungi</taxon>
        <taxon>Dikarya</taxon>
        <taxon>Basidiomycota</taxon>
        <taxon>Agaricomycotina</taxon>
        <taxon>Agaricomycetes</taxon>
        <taxon>Agaricomycetidae</taxon>
        <taxon>Agaricales</taxon>
        <taxon>Marasmiineae</taxon>
        <taxon>Mycenaceae</taxon>
        <taxon>Mycena</taxon>
    </lineage>
</organism>
<dbReference type="InterPro" id="IPR046522">
    <property type="entry name" value="DUF6699"/>
</dbReference>
<feature type="domain" description="DUF6699" evidence="1">
    <location>
        <begin position="71"/>
        <end position="201"/>
    </location>
</feature>